<dbReference type="Proteomes" id="UP000217895">
    <property type="component" value="Chromosome"/>
</dbReference>
<reference evidence="1 2" key="1">
    <citation type="submission" date="2017-06" db="EMBL/GenBank/DDBJ databases">
        <title>Genome sequencing of cyanobaciteial culture collection at National Institute for Environmental Studies (NIES).</title>
        <authorList>
            <person name="Hirose Y."/>
            <person name="Shimura Y."/>
            <person name="Fujisawa T."/>
            <person name="Nakamura Y."/>
            <person name="Kawachi M."/>
        </authorList>
    </citation>
    <scope>NUCLEOTIDE SEQUENCE [LARGE SCALE GENOMIC DNA]</scope>
    <source>
        <strain evidence="1 2">NIES-2135</strain>
    </source>
</reference>
<dbReference type="AlphaFoldDB" id="A0A1Z4JGG4"/>
<proteinExistence type="predicted"/>
<protein>
    <recommendedName>
        <fullName evidence="3">Glycosyltransferase 2-like domain-containing protein</fullName>
    </recommendedName>
</protein>
<gene>
    <name evidence="1" type="ORF">NIES2135_26710</name>
</gene>
<dbReference type="SUPFAM" id="SSF53448">
    <property type="entry name" value="Nucleotide-diphospho-sugar transferases"/>
    <property type="match status" value="1"/>
</dbReference>
<evidence type="ECO:0000313" key="1">
    <source>
        <dbReference type="EMBL" id="BAY55846.1"/>
    </source>
</evidence>
<sequence length="220" mass="25250">MSVDFVFPVYDDQELVLRLIADLRQLYPDANLICVSDGAIENPEFVEQCDRASVNLIQTSQRLKLPEFGGLWLERLLSCALEHSQAETIIRTEGDTRFWRTFSNIPDADIAGNLGFRYGFRFARGGCVALKRSAIAQILNSELLRDSEYCNNPKYSYQRYGKFRYPDEEYDQAPLLLGDLVLGHVAYQLELSIEQWNEVNIRFRGALAPIHNYAATHPHR</sequence>
<dbReference type="EMBL" id="AP018203">
    <property type="protein sequence ID" value="BAY55846.1"/>
    <property type="molecule type" value="Genomic_DNA"/>
</dbReference>
<evidence type="ECO:0000313" key="2">
    <source>
        <dbReference type="Proteomes" id="UP000217895"/>
    </source>
</evidence>
<dbReference type="InterPro" id="IPR029044">
    <property type="entry name" value="Nucleotide-diphossugar_trans"/>
</dbReference>
<accession>A0A1Z4JGG4</accession>
<name>A0A1Z4JGG4_LEPBY</name>
<keyword evidence="2" id="KW-1185">Reference proteome</keyword>
<organism evidence="1 2">
    <name type="scientific">Leptolyngbya boryana NIES-2135</name>
    <dbReference type="NCBI Taxonomy" id="1973484"/>
    <lineage>
        <taxon>Bacteria</taxon>
        <taxon>Bacillati</taxon>
        <taxon>Cyanobacteriota</taxon>
        <taxon>Cyanophyceae</taxon>
        <taxon>Leptolyngbyales</taxon>
        <taxon>Leptolyngbyaceae</taxon>
        <taxon>Leptolyngbya group</taxon>
        <taxon>Leptolyngbya</taxon>
    </lineage>
</organism>
<evidence type="ECO:0008006" key="3">
    <source>
        <dbReference type="Google" id="ProtNLM"/>
    </source>
</evidence>